<dbReference type="InterPro" id="IPR051911">
    <property type="entry name" value="SDR_oxidoreductase"/>
</dbReference>
<dbReference type="InterPro" id="IPR002347">
    <property type="entry name" value="SDR_fam"/>
</dbReference>
<reference evidence="5 6" key="1">
    <citation type="submission" date="2023-07" db="EMBL/GenBank/DDBJ databases">
        <title>Genomic Encyclopedia of Type Strains, Phase IV (KMG-IV): sequencing the most valuable type-strain genomes for metagenomic binning, comparative biology and taxonomic classification.</title>
        <authorList>
            <person name="Goeker M."/>
        </authorList>
    </citation>
    <scope>NUCLEOTIDE SEQUENCE [LARGE SCALE GENOMIC DNA]</scope>
    <source>
        <strain evidence="5 6">DSM 19154</strain>
    </source>
</reference>
<name>A0ABT9YM77_9BACI</name>
<evidence type="ECO:0000256" key="1">
    <source>
        <dbReference type="ARBA" id="ARBA00006484"/>
    </source>
</evidence>
<comment type="similarity">
    <text evidence="1 3">Belongs to the short-chain dehydrogenases/reductases (SDR) family.</text>
</comment>
<dbReference type="EMBL" id="JAUSUA010000007">
    <property type="protein sequence ID" value="MDQ0208986.1"/>
    <property type="molecule type" value="Genomic_DNA"/>
</dbReference>
<keyword evidence="4" id="KW-0175">Coiled coil</keyword>
<dbReference type="PRINTS" id="PR00081">
    <property type="entry name" value="GDHRDH"/>
</dbReference>
<accession>A0ABT9YM77</accession>
<feature type="coiled-coil region" evidence="4">
    <location>
        <begin position="60"/>
        <end position="87"/>
    </location>
</feature>
<gene>
    <name evidence="5" type="ORF">J2S05_003810</name>
</gene>
<dbReference type="Pfam" id="PF00106">
    <property type="entry name" value="adh_short"/>
    <property type="match status" value="1"/>
</dbReference>
<evidence type="ECO:0000256" key="2">
    <source>
        <dbReference type="ARBA" id="ARBA00023002"/>
    </source>
</evidence>
<evidence type="ECO:0000256" key="4">
    <source>
        <dbReference type="SAM" id="Coils"/>
    </source>
</evidence>
<dbReference type="RefSeq" id="WP_306985490.1">
    <property type="nucleotide sequence ID" value="NZ_JAUSUA010000007.1"/>
</dbReference>
<proteinExistence type="inferred from homology"/>
<keyword evidence="6" id="KW-1185">Reference proteome</keyword>
<sequence length="276" mass="30893">MTGVLITGASSGFGYLTTLALARAGYEVYATMRDLSNSSSLLSEAEQLGCAHHIRLYPLDVTKEADIQQLKQQLSEEKRQVDILINNAGYCQGGPTEAVKMEKWRNQFDTNVLGVIALTKAFLPEMRKRRRGKIIMLSSISGRFGFPALGPYSASKFALEGFSESLRLEMLPFGVHVSLVEPGPFRTKIWEKGMQEASIGEDDDYLPYIHMLMASATHSASKSGNPAKVVHKILEIARSKRPKLRYPIGRSSRMLLLFKWILPWSVIERVVMNKLK</sequence>
<dbReference type="NCBIfam" id="NF005372">
    <property type="entry name" value="PRK06914.1"/>
    <property type="match status" value="1"/>
</dbReference>
<dbReference type="CDD" id="cd05374">
    <property type="entry name" value="17beta-HSD-like_SDR_c"/>
    <property type="match status" value="1"/>
</dbReference>
<dbReference type="InterPro" id="IPR036291">
    <property type="entry name" value="NAD(P)-bd_dom_sf"/>
</dbReference>
<evidence type="ECO:0000256" key="3">
    <source>
        <dbReference type="RuleBase" id="RU000363"/>
    </source>
</evidence>
<dbReference type="PANTHER" id="PTHR43976">
    <property type="entry name" value="SHORT CHAIN DEHYDROGENASE"/>
    <property type="match status" value="1"/>
</dbReference>
<keyword evidence="2" id="KW-0560">Oxidoreductase</keyword>
<dbReference type="InterPro" id="IPR020904">
    <property type="entry name" value="Sc_DH/Rdtase_CS"/>
</dbReference>
<organism evidence="5 6">
    <name type="scientific">Alkalicoccobacillus murimartini</name>
    <dbReference type="NCBI Taxonomy" id="171685"/>
    <lineage>
        <taxon>Bacteria</taxon>
        <taxon>Bacillati</taxon>
        <taxon>Bacillota</taxon>
        <taxon>Bacilli</taxon>
        <taxon>Bacillales</taxon>
        <taxon>Bacillaceae</taxon>
        <taxon>Alkalicoccobacillus</taxon>
    </lineage>
</organism>
<dbReference type="PANTHER" id="PTHR43976:SF16">
    <property type="entry name" value="SHORT-CHAIN DEHYDROGENASE_REDUCTASE FAMILY PROTEIN"/>
    <property type="match status" value="1"/>
</dbReference>
<evidence type="ECO:0000313" key="5">
    <source>
        <dbReference type="EMBL" id="MDQ0208986.1"/>
    </source>
</evidence>
<evidence type="ECO:0000313" key="6">
    <source>
        <dbReference type="Proteomes" id="UP001225034"/>
    </source>
</evidence>
<dbReference type="Gene3D" id="3.40.50.720">
    <property type="entry name" value="NAD(P)-binding Rossmann-like Domain"/>
    <property type="match status" value="1"/>
</dbReference>
<comment type="caution">
    <text evidence="5">The sequence shown here is derived from an EMBL/GenBank/DDBJ whole genome shotgun (WGS) entry which is preliminary data.</text>
</comment>
<dbReference type="SUPFAM" id="SSF51735">
    <property type="entry name" value="NAD(P)-binding Rossmann-fold domains"/>
    <property type="match status" value="1"/>
</dbReference>
<protein>
    <submittedName>
        <fullName evidence="5">NAD(P)-dependent dehydrogenase (Short-subunit alcohol dehydrogenase family)</fullName>
    </submittedName>
</protein>
<dbReference type="PROSITE" id="PS00061">
    <property type="entry name" value="ADH_SHORT"/>
    <property type="match status" value="1"/>
</dbReference>
<dbReference type="Proteomes" id="UP001225034">
    <property type="component" value="Unassembled WGS sequence"/>
</dbReference>
<dbReference type="PRINTS" id="PR00080">
    <property type="entry name" value="SDRFAMILY"/>
</dbReference>